<gene>
    <name evidence="2" type="ORF">MARPO_0134s0036</name>
</gene>
<feature type="compositionally biased region" description="Basic and acidic residues" evidence="1">
    <location>
        <begin position="41"/>
        <end position="57"/>
    </location>
</feature>
<sequence length="121" mass="13849">MGPALGAAPAEGFVADLRHERLLDVVQAIEAQVQQLQRRLAPREGREGSERQRQHHLAREAEQLRHAQLHRHGIVPEAQHQKTRRPELLQMQRQHPAPPHALHHGPGRRHAPSPSQNTYRH</sequence>
<reference evidence="3" key="1">
    <citation type="journal article" date="2017" name="Cell">
        <title>Insights into land plant evolution garnered from the Marchantia polymorpha genome.</title>
        <authorList>
            <person name="Bowman J.L."/>
            <person name="Kohchi T."/>
            <person name="Yamato K.T."/>
            <person name="Jenkins J."/>
            <person name="Shu S."/>
            <person name="Ishizaki K."/>
            <person name="Yamaoka S."/>
            <person name="Nishihama R."/>
            <person name="Nakamura Y."/>
            <person name="Berger F."/>
            <person name="Adam C."/>
            <person name="Aki S.S."/>
            <person name="Althoff F."/>
            <person name="Araki T."/>
            <person name="Arteaga-Vazquez M.A."/>
            <person name="Balasubrmanian S."/>
            <person name="Barry K."/>
            <person name="Bauer D."/>
            <person name="Boehm C.R."/>
            <person name="Briginshaw L."/>
            <person name="Caballero-Perez J."/>
            <person name="Catarino B."/>
            <person name="Chen F."/>
            <person name="Chiyoda S."/>
            <person name="Chovatia M."/>
            <person name="Davies K.M."/>
            <person name="Delmans M."/>
            <person name="Demura T."/>
            <person name="Dierschke T."/>
            <person name="Dolan L."/>
            <person name="Dorantes-Acosta A.E."/>
            <person name="Eklund D.M."/>
            <person name="Florent S.N."/>
            <person name="Flores-Sandoval E."/>
            <person name="Fujiyama A."/>
            <person name="Fukuzawa H."/>
            <person name="Galik B."/>
            <person name="Grimanelli D."/>
            <person name="Grimwood J."/>
            <person name="Grossniklaus U."/>
            <person name="Hamada T."/>
            <person name="Haseloff J."/>
            <person name="Hetherington A.J."/>
            <person name="Higo A."/>
            <person name="Hirakawa Y."/>
            <person name="Hundley H.N."/>
            <person name="Ikeda Y."/>
            <person name="Inoue K."/>
            <person name="Inoue S.I."/>
            <person name="Ishida S."/>
            <person name="Jia Q."/>
            <person name="Kakita M."/>
            <person name="Kanazawa T."/>
            <person name="Kawai Y."/>
            <person name="Kawashima T."/>
            <person name="Kennedy M."/>
            <person name="Kinose K."/>
            <person name="Kinoshita T."/>
            <person name="Kohara Y."/>
            <person name="Koide E."/>
            <person name="Komatsu K."/>
            <person name="Kopischke S."/>
            <person name="Kubo M."/>
            <person name="Kyozuka J."/>
            <person name="Lagercrantz U."/>
            <person name="Lin S.S."/>
            <person name="Lindquist E."/>
            <person name="Lipzen A.M."/>
            <person name="Lu C.W."/>
            <person name="De Luna E."/>
            <person name="Martienssen R.A."/>
            <person name="Minamino N."/>
            <person name="Mizutani M."/>
            <person name="Mizutani M."/>
            <person name="Mochizuki N."/>
            <person name="Monte I."/>
            <person name="Mosher R."/>
            <person name="Nagasaki H."/>
            <person name="Nakagami H."/>
            <person name="Naramoto S."/>
            <person name="Nishitani K."/>
            <person name="Ohtani M."/>
            <person name="Okamoto T."/>
            <person name="Okumura M."/>
            <person name="Phillips J."/>
            <person name="Pollak B."/>
            <person name="Reinders A."/>
            <person name="Rovekamp M."/>
            <person name="Sano R."/>
            <person name="Sawa S."/>
            <person name="Schmid M.W."/>
            <person name="Shirakawa M."/>
            <person name="Solano R."/>
            <person name="Spunde A."/>
            <person name="Suetsugu N."/>
            <person name="Sugano S."/>
            <person name="Sugiyama A."/>
            <person name="Sun R."/>
            <person name="Suzuki Y."/>
            <person name="Takenaka M."/>
            <person name="Takezawa D."/>
            <person name="Tomogane H."/>
            <person name="Tsuzuki M."/>
            <person name="Ueda T."/>
            <person name="Umeda M."/>
            <person name="Ward J.M."/>
            <person name="Watanabe Y."/>
            <person name="Yazaki K."/>
            <person name="Yokoyama R."/>
            <person name="Yoshitake Y."/>
            <person name="Yotsui I."/>
            <person name="Zachgo S."/>
            <person name="Schmutz J."/>
        </authorList>
    </citation>
    <scope>NUCLEOTIDE SEQUENCE [LARGE SCALE GENOMIC DNA]</scope>
    <source>
        <strain evidence="3">Tak-1</strain>
    </source>
</reference>
<evidence type="ECO:0000256" key="1">
    <source>
        <dbReference type="SAM" id="MobiDB-lite"/>
    </source>
</evidence>
<proteinExistence type="predicted"/>
<dbReference type="EMBL" id="KZ772806">
    <property type="protein sequence ID" value="PTQ29825.1"/>
    <property type="molecule type" value="Genomic_DNA"/>
</dbReference>
<name>A0A2R6W7J4_MARPO</name>
<organism evidence="2 3">
    <name type="scientific">Marchantia polymorpha</name>
    <name type="common">Common liverwort</name>
    <name type="synonym">Marchantia aquatica</name>
    <dbReference type="NCBI Taxonomy" id="3197"/>
    <lineage>
        <taxon>Eukaryota</taxon>
        <taxon>Viridiplantae</taxon>
        <taxon>Streptophyta</taxon>
        <taxon>Embryophyta</taxon>
        <taxon>Marchantiophyta</taxon>
        <taxon>Marchantiopsida</taxon>
        <taxon>Marchantiidae</taxon>
        <taxon>Marchantiales</taxon>
        <taxon>Marchantiaceae</taxon>
        <taxon>Marchantia</taxon>
    </lineage>
</organism>
<evidence type="ECO:0000313" key="2">
    <source>
        <dbReference type="EMBL" id="PTQ29825.1"/>
    </source>
</evidence>
<dbReference type="Proteomes" id="UP000244005">
    <property type="component" value="Unassembled WGS sequence"/>
</dbReference>
<protein>
    <submittedName>
        <fullName evidence="2">Uncharacterized protein</fullName>
    </submittedName>
</protein>
<evidence type="ECO:0000313" key="3">
    <source>
        <dbReference type="Proteomes" id="UP000244005"/>
    </source>
</evidence>
<accession>A0A2R6W7J4</accession>
<feature type="region of interest" description="Disordered" evidence="1">
    <location>
        <begin position="38"/>
        <end position="57"/>
    </location>
</feature>
<dbReference type="AlphaFoldDB" id="A0A2R6W7J4"/>
<feature type="region of interest" description="Disordered" evidence="1">
    <location>
        <begin position="67"/>
        <end position="121"/>
    </location>
</feature>
<dbReference type="OrthoDB" id="626167at2759"/>
<feature type="compositionally biased region" description="Basic residues" evidence="1">
    <location>
        <begin position="101"/>
        <end position="111"/>
    </location>
</feature>
<keyword evidence="3" id="KW-1185">Reference proteome</keyword>